<evidence type="ECO:0000313" key="1">
    <source>
        <dbReference type="EMBL" id="SEA55732.1"/>
    </source>
</evidence>
<sequence>MLDDNIKVKSALNSLRSNALNIQSLLELAQDGKNAAAILTRITDAIENHFERVQSLPLEIPEESLADHQEILQQFKMFRADWEDGRISDAEYAEALNLRLFNHFSAYFQTLLNDYLGDAPTLQFRV</sequence>
<dbReference type="AlphaFoldDB" id="A0A1H4C6L4"/>
<dbReference type="Proteomes" id="UP000199409">
    <property type="component" value="Unassembled WGS sequence"/>
</dbReference>
<reference evidence="1 2" key="1">
    <citation type="submission" date="2016-10" db="EMBL/GenBank/DDBJ databases">
        <authorList>
            <person name="de Groot N.N."/>
        </authorList>
    </citation>
    <scope>NUCLEOTIDE SEQUENCE [LARGE SCALE GENOMIC DNA]</scope>
    <source>
        <strain evidence="1 2">DSM 7343</strain>
    </source>
</reference>
<gene>
    <name evidence="1" type="ORF">SAMN05660420_02447</name>
</gene>
<accession>A0A1H4C6L4</accession>
<proteinExistence type="predicted"/>
<organism evidence="1 2">
    <name type="scientific">Desulfuromusa kysingii</name>
    <dbReference type="NCBI Taxonomy" id="37625"/>
    <lineage>
        <taxon>Bacteria</taxon>
        <taxon>Pseudomonadati</taxon>
        <taxon>Thermodesulfobacteriota</taxon>
        <taxon>Desulfuromonadia</taxon>
        <taxon>Desulfuromonadales</taxon>
        <taxon>Geopsychrobacteraceae</taxon>
        <taxon>Desulfuromusa</taxon>
    </lineage>
</organism>
<dbReference type="STRING" id="37625.SAMN05660420_02447"/>
<protein>
    <submittedName>
        <fullName evidence="1">Uncharacterized protein</fullName>
    </submittedName>
</protein>
<name>A0A1H4C6L4_9BACT</name>
<keyword evidence="2" id="KW-1185">Reference proteome</keyword>
<evidence type="ECO:0000313" key="2">
    <source>
        <dbReference type="Proteomes" id="UP000199409"/>
    </source>
</evidence>
<dbReference type="RefSeq" id="WP_092348889.1">
    <property type="nucleotide sequence ID" value="NZ_FNQN01000007.1"/>
</dbReference>
<dbReference type="EMBL" id="FNQN01000007">
    <property type="protein sequence ID" value="SEA55732.1"/>
    <property type="molecule type" value="Genomic_DNA"/>
</dbReference>